<dbReference type="Pfam" id="PF00005">
    <property type="entry name" value="ABC_tran"/>
    <property type="match status" value="1"/>
</dbReference>
<keyword evidence="3" id="KW-0547">Nucleotide-binding</keyword>
<organism evidence="10 11">
    <name type="scientific">Seohaeicola saemankumensis</name>
    <dbReference type="NCBI Taxonomy" id="481181"/>
    <lineage>
        <taxon>Bacteria</taxon>
        <taxon>Pseudomonadati</taxon>
        <taxon>Pseudomonadota</taxon>
        <taxon>Alphaproteobacteria</taxon>
        <taxon>Rhodobacterales</taxon>
        <taxon>Roseobacteraceae</taxon>
        <taxon>Seohaeicola</taxon>
    </lineage>
</organism>
<reference evidence="11" key="1">
    <citation type="journal article" date="2019" name="Int. J. Syst. Evol. Microbiol.">
        <title>The Global Catalogue of Microorganisms (GCM) 10K type strain sequencing project: providing services to taxonomists for standard genome sequencing and annotation.</title>
        <authorList>
            <consortium name="The Broad Institute Genomics Platform"/>
            <consortium name="The Broad Institute Genome Sequencing Center for Infectious Disease"/>
            <person name="Wu L."/>
            <person name="Ma J."/>
        </authorList>
    </citation>
    <scope>NUCLEOTIDE SEQUENCE [LARGE SCALE GENOMIC DNA]</scope>
    <source>
        <strain evidence="11">CCUG 55328</strain>
    </source>
</reference>
<keyword evidence="11" id="KW-1185">Reference proteome</keyword>
<feature type="domain" description="ABC transmembrane type-1" evidence="9">
    <location>
        <begin position="25"/>
        <end position="305"/>
    </location>
</feature>
<dbReference type="InterPro" id="IPR003593">
    <property type="entry name" value="AAA+_ATPase"/>
</dbReference>
<keyword evidence="4" id="KW-0067">ATP-binding</keyword>
<feature type="transmembrane region" description="Helical" evidence="7">
    <location>
        <begin position="58"/>
        <end position="78"/>
    </location>
</feature>
<evidence type="ECO:0000313" key="11">
    <source>
        <dbReference type="Proteomes" id="UP001597151"/>
    </source>
</evidence>
<dbReference type="InterPro" id="IPR036640">
    <property type="entry name" value="ABC1_TM_sf"/>
</dbReference>
<dbReference type="NCBIfam" id="TIGR01842">
    <property type="entry name" value="type_I_sec_PrtD"/>
    <property type="match status" value="1"/>
</dbReference>
<evidence type="ECO:0000256" key="3">
    <source>
        <dbReference type="ARBA" id="ARBA00022741"/>
    </source>
</evidence>
<dbReference type="PROSITE" id="PS50929">
    <property type="entry name" value="ABC_TM1F"/>
    <property type="match status" value="1"/>
</dbReference>
<keyword evidence="5 7" id="KW-1133">Transmembrane helix</keyword>
<dbReference type="PROSITE" id="PS50893">
    <property type="entry name" value="ABC_TRANSPORTER_2"/>
    <property type="match status" value="1"/>
</dbReference>
<dbReference type="PANTHER" id="PTHR24221:SF248">
    <property type="entry name" value="ABC TRANSPORTER TRANSMEMBRANE REGION"/>
    <property type="match status" value="1"/>
</dbReference>
<dbReference type="RefSeq" id="WP_380792030.1">
    <property type="nucleotide sequence ID" value="NZ_JBHTKR010000004.1"/>
</dbReference>
<name>A0ABW3TET1_9RHOB</name>
<gene>
    <name evidence="10" type="ORF">ACFQ3C_12005</name>
</gene>
<dbReference type="InterPro" id="IPR027417">
    <property type="entry name" value="P-loop_NTPase"/>
</dbReference>
<dbReference type="InterPro" id="IPR003439">
    <property type="entry name" value="ABC_transporter-like_ATP-bd"/>
</dbReference>
<feature type="transmembrane region" description="Helical" evidence="7">
    <location>
        <begin position="161"/>
        <end position="179"/>
    </location>
</feature>
<dbReference type="Gene3D" id="3.40.50.300">
    <property type="entry name" value="P-loop containing nucleotide triphosphate hydrolases"/>
    <property type="match status" value="1"/>
</dbReference>
<evidence type="ECO:0000259" key="9">
    <source>
        <dbReference type="PROSITE" id="PS50929"/>
    </source>
</evidence>
<protein>
    <submittedName>
        <fullName evidence="10">Type I secretion system permease/ATPase</fullName>
    </submittedName>
</protein>
<dbReference type="InterPro" id="IPR039421">
    <property type="entry name" value="Type_1_exporter"/>
</dbReference>
<accession>A0ABW3TET1</accession>
<evidence type="ECO:0000256" key="1">
    <source>
        <dbReference type="ARBA" id="ARBA00004651"/>
    </source>
</evidence>
<sequence>MRTADNLPGLSELRAARQASLGLMWWVALFSIFTNLLVLTGPIYMLQVYDRVLVSESLPTLVALTVLAGFLYAVMGVLDHARGRIMVRIGARFQHRMERGVFDAMLRDRLTKGQALAAQQPSGPHQLETVQRLLTSQALLALFDLPWVPIFAIGIALLHPWLGALAVGGGAFLVLLAMINQIRTRHSLVSANNAAASALAFGTQVGASVETVYGVGLREQAFARWHAARDQALSMHVHAADVGGSLTVALKTSRLFLQSAMLGLGAWLVIRDEISTGTMIAASILLARGLAPVEQVIGSWPLFADAKRGWQDLTRLLTDMPAAPPRLVLPSPAARLDVQALTVIPPGATQPILRMVNFAVLPGQAIGVIGPSGAGKSALARALTNVWSPITGAIRLDGATLDQYDPASLCRHIGYLPQRVDLFDGTIAENIAHLLPAPESDKVVAAARKAGAHDMILRLPQGYETRINADGGGLSGGQIQRIGLARALFENPVLLVLDEPNAHLDNEGASALNRTIRAMKAAGHSVLIMTHRPTAIEECDLILVIDSGQRVAFGPRDDILRDVLDNPTDLRLPQRQSMGVRAP</sequence>
<dbReference type="EMBL" id="JBHTKR010000004">
    <property type="protein sequence ID" value="MFD1195396.1"/>
    <property type="molecule type" value="Genomic_DNA"/>
</dbReference>
<evidence type="ECO:0000256" key="4">
    <source>
        <dbReference type="ARBA" id="ARBA00022840"/>
    </source>
</evidence>
<feature type="transmembrane region" description="Helical" evidence="7">
    <location>
        <begin position="21"/>
        <end position="46"/>
    </location>
</feature>
<proteinExistence type="predicted"/>
<keyword evidence="6 7" id="KW-0472">Membrane</keyword>
<dbReference type="Gene3D" id="1.20.1560.10">
    <property type="entry name" value="ABC transporter type 1, transmembrane domain"/>
    <property type="match status" value="1"/>
</dbReference>
<feature type="domain" description="ABC transporter" evidence="8">
    <location>
        <begin position="336"/>
        <end position="572"/>
    </location>
</feature>
<dbReference type="SMART" id="SM00382">
    <property type="entry name" value="AAA"/>
    <property type="match status" value="1"/>
</dbReference>
<evidence type="ECO:0000256" key="5">
    <source>
        <dbReference type="ARBA" id="ARBA00022989"/>
    </source>
</evidence>
<dbReference type="SUPFAM" id="SSF52540">
    <property type="entry name" value="P-loop containing nucleoside triphosphate hydrolases"/>
    <property type="match status" value="1"/>
</dbReference>
<dbReference type="SUPFAM" id="SSF90123">
    <property type="entry name" value="ABC transporter transmembrane region"/>
    <property type="match status" value="1"/>
</dbReference>
<comment type="caution">
    <text evidence="10">The sequence shown here is derived from an EMBL/GenBank/DDBJ whole genome shotgun (WGS) entry which is preliminary data.</text>
</comment>
<dbReference type="InterPro" id="IPR017871">
    <property type="entry name" value="ABC_transporter-like_CS"/>
</dbReference>
<evidence type="ECO:0000259" key="8">
    <source>
        <dbReference type="PROSITE" id="PS50893"/>
    </source>
</evidence>
<dbReference type="InterPro" id="IPR010128">
    <property type="entry name" value="ATPase_T1SS_PrtD-like"/>
</dbReference>
<dbReference type="PANTHER" id="PTHR24221">
    <property type="entry name" value="ATP-BINDING CASSETTE SUB-FAMILY B"/>
    <property type="match status" value="1"/>
</dbReference>
<evidence type="ECO:0000256" key="2">
    <source>
        <dbReference type="ARBA" id="ARBA00022692"/>
    </source>
</evidence>
<comment type="subcellular location">
    <subcellularLocation>
        <location evidence="1">Cell membrane</location>
        <topology evidence="1">Multi-pass membrane protein</topology>
    </subcellularLocation>
</comment>
<dbReference type="Proteomes" id="UP001597151">
    <property type="component" value="Unassembled WGS sequence"/>
</dbReference>
<keyword evidence="2 7" id="KW-0812">Transmembrane</keyword>
<dbReference type="InterPro" id="IPR011527">
    <property type="entry name" value="ABC1_TM_dom"/>
</dbReference>
<evidence type="ECO:0000313" key="10">
    <source>
        <dbReference type="EMBL" id="MFD1195396.1"/>
    </source>
</evidence>
<evidence type="ECO:0000256" key="7">
    <source>
        <dbReference type="SAM" id="Phobius"/>
    </source>
</evidence>
<evidence type="ECO:0000256" key="6">
    <source>
        <dbReference type="ARBA" id="ARBA00023136"/>
    </source>
</evidence>
<dbReference type="PROSITE" id="PS00211">
    <property type="entry name" value="ABC_TRANSPORTER_1"/>
    <property type="match status" value="1"/>
</dbReference>